<keyword evidence="3" id="KW-0238">DNA-binding</keyword>
<keyword evidence="4" id="KW-0804">Transcription</keyword>
<feature type="region of interest" description="Disordered" evidence="6">
    <location>
        <begin position="72"/>
        <end position="92"/>
    </location>
</feature>
<protein>
    <recommendedName>
        <fullName evidence="7">Zn(2)-C6 fungal-type domain-containing protein</fullName>
    </recommendedName>
</protein>
<dbReference type="OrthoDB" id="4509632at2759"/>
<dbReference type="GO" id="GO:0003677">
    <property type="term" value="F:DNA binding"/>
    <property type="evidence" value="ECO:0007669"/>
    <property type="project" value="UniProtKB-KW"/>
</dbReference>
<dbReference type="InterPro" id="IPR001138">
    <property type="entry name" value="Zn2Cys6_DnaBD"/>
</dbReference>
<dbReference type="Pfam" id="PF00172">
    <property type="entry name" value="Zn_clus"/>
    <property type="match status" value="1"/>
</dbReference>
<name>A0A0U5GID2_ASPCI</name>
<dbReference type="PROSITE" id="PS00463">
    <property type="entry name" value="ZN2_CY6_FUNGAL_1"/>
    <property type="match status" value="1"/>
</dbReference>
<evidence type="ECO:0000256" key="2">
    <source>
        <dbReference type="ARBA" id="ARBA00023015"/>
    </source>
</evidence>
<comment type="subcellular location">
    <subcellularLocation>
        <location evidence="1">Nucleus</location>
    </subcellularLocation>
</comment>
<dbReference type="GO" id="GO:0000981">
    <property type="term" value="F:DNA-binding transcription factor activity, RNA polymerase II-specific"/>
    <property type="evidence" value="ECO:0007669"/>
    <property type="project" value="InterPro"/>
</dbReference>
<evidence type="ECO:0000313" key="8">
    <source>
        <dbReference type="EMBL" id="CEL11590.1"/>
    </source>
</evidence>
<evidence type="ECO:0000259" key="7">
    <source>
        <dbReference type="PROSITE" id="PS50048"/>
    </source>
</evidence>
<organism evidence="8 9">
    <name type="scientific">Aspergillus calidoustus</name>
    <dbReference type="NCBI Taxonomy" id="454130"/>
    <lineage>
        <taxon>Eukaryota</taxon>
        <taxon>Fungi</taxon>
        <taxon>Dikarya</taxon>
        <taxon>Ascomycota</taxon>
        <taxon>Pezizomycotina</taxon>
        <taxon>Eurotiomycetes</taxon>
        <taxon>Eurotiomycetidae</taxon>
        <taxon>Eurotiales</taxon>
        <taxon>Aspergillaceae</taxon>
        <taxon>Aspergillus</taxon>
        <taxon>Aspergillus subgen. Nidulantes</taxon>
    </lineage>
</organism>
<dbReference type="SUPFAM" id="SSF57701">
    <property type="entry name" value="Zn2/Cys6 DNA-binding domain"/>
    <property type="match status" value="1"/>
</dbReference>
<dbReference type="PROSITE" id="PS50048">
    <property type="entry name" value="ZN2_CY6_FUNGAL_2"/>
    <property type="match status" value="1"/>
</dbReference>
<evidence type="ECO:0000256" key="3">
    <source>
        <dbReference type="ARBA" id="ARBA00023125"/>
    </source>
</evidence>
<dbReference type="GO" id="GO:0005634">
    <property type="term" value="C:nucleus"/>
    <property type="evidence" value="ECO:0007669"/>
    <property type="project" value="UniProtKB-SubCell"/>
</dbReference>
<dbReference type="AlphaFoldDB" id="A0A0U5GID2"/>
<evidence type="ECO:0000256" key="4">
    <source>
        <dbReference type="ARBA" id="ARBA00023163"/>
    </source>
</evidence>
<dbReference type="PANTHER" id="PTHR31001">
    <property type="entry name" value="UNCHARACTERIZED TRANSCRIPTIONAL REGULATORY PROTEIN"/>
    <property type="match status" value="1"/>
</dbReference>
<dbReference type="Gene3D" id="4.10.240.10">
    <property type="entry name" value="Zn(2)-C6 fungal-type DNA-binding domain"/>
    <property type="match status" value="1"/>
</dbReference>
<evidence type="ECO:0000256" key="6">
    <source>
        <dbReference type="SAM" id="MobiDB-lite"/>
    </source>
</evidence>
<keyword evidence="9" id="KW-1185">Reference proteome</keyword>
<dbReference type="SMART" id="SM00066">
    <property type="entry name" value="GAL4"/>
    <property type="match status" value="1"/>
</dbReference>
<evidence type="ECO:0000313" key="9">
    <source>
        <dbReference type="Proteomes" id="UP000054771"/>
    </source>
</evidence>
<dbReference type="CDD" id="cd00067">
    <property type="entry name" value="GAL4"/>
    <property type="match status" value="1"/>
</dbReference>
<dbReference type="InterPro" id="IPR036864">
    <property type="entry name" value="Zn2-C6_fun-type_DNA-bd_sf"/>
</dbReference>
<dbReference type="PANTHER" id="PTHR31001:SF57">
    <property type="entry name" value="ZN(II)2CYS6 TRANSCRIPTION FACTOR (EUROFUNG)"/>
    <property type="match status" value="1"/>
</dbReference>
<proteinExistence type="predicted"/>
<feature type="compositionally biased region" description="Polar residues" evidence="6">
    <location>
        <begin position="74"/>
        <end position="92"/>
    </location>
</feature>
<dbReference type="Proteomes" id="UP000054771">
    <property type="component" value="Unassembled WGS sequence"/>
</dbReference>
<dbReference type="EMBL" id="CDMC01000028">
    <property type="protein sequence ID" value="CEL11590.1"/>
    <property type="molecule type" value="Genomic_DNA"/>
</dbReference>
<dbReference type="GO" id="GO:0008270">
    <property type="term" value="F:zinc ion binding"/>
    <property type="evidence" value="ECO:0007669"/>
    <property type="project" value="InterPro"/>
</dbReference>
<gene>
    <name evidence="8" type="ORF">ASPCAL14692</name>
</gene>
<sequence length="134" mass="14964">MDFPRPLRSCTLCRQRKIKCDRQQPCGNCVRVEAQCVYPAGHGRAPKRPRKAVEARLLAQLAKLETIVKRIEGQSPNATQSSTLEATADTSNPTVEQQFGRLVIDDMQSCYVSSTPWMRLGDEVRMLADGLKMG</sequence>
<feature type="domain" description="Zn(2)-C6 fungal-type" evidence="7">
    <location>
        <begin position="9"/>
        <end position="38"/>
    </location>
</feature>
<keyword evidence="5" id="KW-0539">Nucleus</keyword>
<reference evidence="9" key="1">
    <citation type="journal article" date="2016" name="Genome Announc.">
        <title>Draft genome sequences of fungus Aspergillus calidoustus.</title>
        <authorList>
            <person name="Horn F."/>
            <person name="Linde J."/>
            <person name="Mattern D.J."/>
            <person name="Walther G."/>
            <person name="Guthke R."/>
            <person name="Scherlach K."/>
            <person name="Martin K."/>
            <person name="Brakhage A.A."/>
            <person name="Petzke L."/>
            <person name="Valiante V."/>
        </authorList>
    </citation>
    <scope>NUCLEOTIDE SEQUENCE [LARGE SCALE GENOMIC DNA]</scope>
    <source>
        <strain evidence="9">SF006504</strain>
    </source>
</reference>
<dbReference type="STRING" id="454130.A0A0U5GID2"/>
<keyword evidence="2" id="KW-0805">Transcription regulation</keyword>
<dbReference type="InterPro" id="IPR050613">
    <property type="entry name" value="Sec_Metabolite_Reg"/>
</dbReference>
<evidence type="ECO:0000256" key="1">
    <source>
        <dbReference type="ARBA" id="ARBA00004123"/>
    </source>
</evidence>
<evidence type="ECO:0000256" key="5">
    <source>
        <dbReference type="ARBA" id="ARBA00023242"/>
    </source>
</evidence>
<accession>A0A0U5GID2</accession>